<reference evidence="1 2" key="1">
    <citation type="journal article" date="2023" name="Science">
        <title>Complex scaffold remodeling in plant triterpene biosynthesis.</title>
        <authorList>
            <person name="De La Pena R."/>
            <person name="Hodgson H."/>
            <person name="Liu J.C."/>
            <person name="Stephenson M.J."/>
            <person name="Martin A.C."/>
            <person name="Owen C."/>
            <person name="Harkess A."/>
            <person name="Leebens-Mack J."/>
            <person name="Jimenez L.E."/>
            <person name="Osbourn A."/>
            <person name="Sattely E.S."/>
        </authorList>
    </citation>
    <scope>NUCLEOTIDE SEQUENCE [LARGE SCALE GENOMIC DNA]</scope>
    <source>
        <strain evidence="2">cv. JPN11</strain>
        <tissue evidence="1">Leaf</tissue>
    </source>
</reference>
<proteinExistence type="predicted"/>
<dbReference type="Proteomes" id="UP001164539">
    <property type="component" value="Chromosome 14"/>
</dbReference>
<evidence type="ECO:0000313" key="2">
    <source>
        <dbReference type="Proteomes" id="UP001164539"/>
    </source>
</evidence>
<organism evidence="1 2">
    <name type="scientific">Melia azedarach</name>
    <name type="common">Chinaberry tree</name>
    <dbReference type="NCBI Taxonomy" id="155640"/>
    <lineage>
        <taxon>Eukaryota</taxon>
        <taxon>Viridiplantae</taxon>
        <taxon>Streptophyta</taxon>
        <taxon>Embryophyta</taxon>
        <taxon>Tracheophyta</taxon>
        <taxon>Spermatophyta</taxon>
        <taxon>Magnoliopsida</taxon>
        <taxon>eudicotyledons</taxon>
        <taxon>Gunneridae</taxon>
        <taxon>Pentapetalae</taxon>
        <taxon>rosids</taxon>
        <taxon>malvids</taxon>
        <taxon>Sapindales</taxon>
        <taxon>Meliaceae</taxon>
        <taxon>Melia</taxon>
    </lineage>
</organism>
<dbReference type="EMBL" id="CM051407">
    <property type="protein sequence ID" value="KAJ4700771.1"/>
    <property type="molecule type" value="Genomic_DNA"/>
</dbReference>
<comment type="caution">
    <text evidence="1">The sequence shown here is derived from an EMBL/GenBank/DDBJ whole genome shotgun (WGS) entry which is preliminary data.</text>
</comment>
<evidence type="ECO:0000313" key="1">
    <source>
        <dbReference type="EMBL" id="KAJ4700771.1"/>
    </source>
</evidence>
<protein>
    <submittedName>
        <fullName evidence="1">Polyprotein</fullName>
    </submittedName>
</protein>
<accession>A0ACC1WNU3</accession>
<sequence>MEIVRRIKNDGEEEADFAYDLRLGRRWKRRRIAYENRRINSCSNRGLKKRMYQNDKNDGALVTVDMDSEGFLNDTETVVGVDSDARCVDYADGNDCGDWGSNCLDPQYMMFLSYLNEDGKSYVLEHPLGDKRSIVVKYETEDGLNDELDVDNLETTKWCRNEKKIRTENILRNYADREKIGRRRGLICDIGGEKAENSKMVSRSNLGRERPKRGRRILRSNSGKQKIESLRVTFSSDSWTEKTERLKETLSKSNRKHDESPSIMHDAVKREKIESCSIMCDRVKREKNESRRTLKDNLRRENNERSSIMHVVVKREKNESRRTVKGNSRRENNESAIITHVAVKREKSEGRRTLKGNSRRENNESTSKMRVVAVKRKKNESRRTLRGNSRRKNIEIPRIMHDAVEREKTESQRALRSNPRKEKNESPSLVHDAVKREKTESRRSWRSNSRRENNESSSIMHDVVKREKAESARTQRNVFRRESMAVFEKNVDMEAEDPVSSAESGCSGRRHSPKDNTTLAKYKCNHGVCAPEAGKEAADEGSDSDSDVVLVENDPFSDGIYTPLVEVDGESGIEIFTGSKESHFRDKLMEFLQRPYDRMEYKRLSLEASCQRPLEEDKDLPRRRRLCGLDCNGKSYLDEFSDLATLIVQAQHDRRRILNLLRGFFFWLQNLVHEGAFKPWLDSSCLSILPPIEVRDVPSD</sequence>
<name>A0ACC1WNU3_MELAZ</name>
<gene>
    <name evidence="1" type="ORF">OWV82_024098</name>
</gene>
<keyword evidence="2" id="KW-1185">Reference proteome</keyword>